<name>A0A6N7IQY4_9FIRM</name>
<reference evidence="1 2" key="1">
    <citation type="submission" date="2019-10" db="EMBL/GenBank/DDBJ databases">
        <title>Comparative genomics of sulfur disproportionating microorganisms.</title>
        <authorList>
            <person name="Ward L.M."/>
            <person name="Bertran E."/>
            <person name="Johnston D."/>
        </authorList>
    </citation>
    <scope>NUCLEOTIDE SEQUENCE [LARGE SCALE GENOMIC DNA]</scope>
    <source>
        <strain evidence="1 2">DSM 14055</strain>
    </source>
</reference>
<dbReference type="Gene3D" id="3.40.50.2000">
    <property type="entry name" value="Glycogen Phosphorylase B"/>
    <property type="match status" value="1"/>
</dbReference>
<protein>
    <submittedName>
        <fullName evidence="1">Glycosyltransferase</fullName>
    </submittedName>
</protein>
<sequence length="149" mass="15552">MGAALREWASGRDDVTIWGYLQGRELSEVYASADLFVTAGRAETFGLTILEAQASGLPVVAVASGAAPEAVAPGAGVLVVPDDPGALTRAIAGLAGQNLRAMGRLARQFMEVNYGWEKTFGKLFAHYERLLGCLPRESSGATGRQIAGA</sequence>
<dbReference type="GO" id="GO:0016757">
    <property type="term" value="F:glycosyltransferase activity"/>
    <property type="evidence" value="ECO:0007669"/>
    <property type="project" value="TreeGrafter"/>
</dbReference>
<accession>A0A6N7IQY4</accession>
<dbReference type="Pfam" id="PF13692">
    <property type="entry name" value="Glyco_trans_1_4"/>
    <property type="match status" value="1"/>
</dbReference>
<organism evidence="1 2">
    <name type="scientific">Desulfofundulus thermobenzoicus</name>
    <dbReference type="NCBI Taxonomy" id="29376"/>
    <lineage>
        <taxon>Bacteria</taxon>
        <taxon>Bacillati</taxon>
        <taxon>Bacillota</taxon>
        <taxon>Clostridia</taxon>
        <taxon>Eubacteriales</taxon>
        <taxon>Peptococcaceae</taxon>
        <taxon>Desulfofundulus</taxon>
    </lineage>
</organism>
<dbReference type="EMBL" id="WHYR01000014">
    <property type="protein sequence ID" value="MQL52003.1"/>
    <property type="molecule type" value="Genomic_DNA"/>
</dbReference>
<evidence type="ECO:0000313" key="2">
    <source>
        <dbReference type="Proteomes" id="UP000441717"/>
    </source>
</evidence>
<keyword evidence="1" id="KW-0808">Transferase</keyword>
<dbReference type="InterPro" id="IPR050194">
    <property type="entry name" value="Glycosyltransferase_grp1"/>
</dbReference>
<evidence type="ECO:0000313" key="1">
    <source>
        <dbReference type="EMBL" id="MQL52003.1"/>
    </source>
</evidence>
<keyword evidence="2" id="KW-1185">Reference proteome</keyword>
<proteinExistence type="predicted"/>
<comment type="caution">
    <text evidence="1">The sequence shown here is derived from an EMBL/GenBank/DDBJ whole genome shotgun (WGS) entry which is preliminary data.</text>
</comment>
<dbReference type="PANTHER" id="PTHR45947">
    <property type="entry name" value="SULFOQUINOVOSYL TRANSFERASE SQD2"/>
    <property type="match status" value="1"/>
</dbReference>
<dbReference type="SUPFAM" id="SSF53756">
    <property type="entry name" value="UDP-Glycosyltransferase/glycogen phosphorylase"/>
    <property type="match status" value="1"/>
</dbReference>
<gene>
    <name evidence="1" type="ORF">GFC01_06925</name>
</gene>
<dbReference type="AlphaFoldDB" id="A0A6N7IQY4"/>
<dbReference type="Proteomes" id="UP000441717">
    <property type="component" value="Unassembled WGS sequence"/>
</dbReference>
<dbReference type="PANTHER" id="PTHR45947:SF3">
    <property type="entry name" value="SULFOQUINOVOSYL TRANSFERASE SQD2"/>
    <property type="match status" value="1"/>
</dbReference>